<dbReference type="InterPro" id="IPR025241">
    <property type="entry name" value="DUF4190"/>
</dbReference>
<feature type="compositionally biased region" description="Pro residues" evidence="1">
    <location>
        <begin position="83"/>
        <end position="102"/>
    </location>
</feature>
<dbReference type="AlphaFoldDB" id="A0A9X2D7R7"/>
<dbReference type="Pfam" id="PF13828">
    <property type="entry name" value="DUF4190"/>
    <property type="match status" value="1"/>
</dbReference>
<evidence type="ECO:0000313" key="4">
    <source>
        <dbReference type="EMBL" id="MCM0620817.1"/>
    </source>
</evidence>
<keyword evidence="5" id="KW-1185">Reference proteome</keyword>
<feature type="region of interest" description="Disordered" evidence="1">
    <location>
        <begin position="1"/>
        <end position="138"/>
    </location>
</feature>
<evidence type="ECO:0000313" key="5">
    <source>
        <dbReference type="Proteomes" id="UP001139485"/>
    </source>
</evidence>
<feature type="compositionally biased region" description="Low complexity" evidence="1">
    <location>
        <begin position="118"/>
        <end position="138"/>
    </location>
</feature>
<keyword evidence="2" id="KW-0472">Membrane</keyword>
<protein>
    <submittedName>
        <fullName evidence="4">DUF4190 domain-containing protein</fullName>
    </submittedName>
</protein>
<accession>A0A9X2D7R7</accession>
<keyword evidence="2" id="KW-1133">Transmembrane helix</keyword>
<evidence type="ECO:0000256" key="2">
    <source>
        <dbReference type="SAM" id="Phobius"/>
    </source>
</evidence>
<organism evidence="4 5">
    <name type="scientific">Nocardioides bruguierae</name>
    <dbReference type="NCBI Taxonomy" id="2945102"/>
    <lineage>
        <taxon>Bacteria</taxon>
        <taxon>Bacillati</taxon>
        <taxon>Actinomycetota</taxon>
        <taxon>Actinomycetes</taxon>
        <taxon>Propionibacteriales</taxon>
        <taxon>Nocardioidaceae</taxon>
        <taxon>Nocardioides</taxon>
    </lineage>
</organism>
<dbReference type="Proteomes" id="UP001139485">
    <property type="component" value="Unassembled WGS sequence"/>
</dbReference>
<sequence length="259" mass="26925">MSQDPEETQPVQRVDLTKPEQPEPTPDPTPDPTQDPTSEPGPSSAAEDEPDWEPRTWQPPAWTPPGSTPDQATAPGWGVAPQAYPPPEQQAPPAQPTLPLPPHAGGAGAATPVPAPQAPQGYPPASGAHGQPAYGQPYQQPYQQQYQPQAYPQPGYPYAAVPRHGQAMPALVLGIVGLALGLMCGLGFLASPVAWVLGARARRAVRREPDRWGGTGEATAGMVLGIIGTVFLALGLLAIAFFVVLAIAAPTSSGPYTGV</sequence>
<name>A0A9X2D7R7_9ACTN</name>
<reference evidence="4" key="1">
    <citation type="submission" date="2022-05" db="EMBL/GenBank/DDBJ databases">
        <authorList>
            <person name="Tuo L."/>
        </authorList>
    </citation>
    <scope>NUCLEOTIDE SEQUENCE</scope>
    <source>
        <strain evidence="4">BSK12Z-4</strain>
    </source>
</reference>
<feature type="compositionally biased region" description="Pro residues" evidence="1">
    <location>
        <begin position="22"/>
        <end position="33"/>
    </location>
</feature>
<dbReference type="RefSeq" id="WP_250827356.1">
    <property type="nucleotide sequence ID" value="NZ_JAMOIL010000012.1"/>
</dbReference>
<evidence type="ECO:0000256" key="1">
    <source>
        <dbReference type="SAM" id="MobiDB-lite"/>
    </source>
</evidence>
<keyword evidence="2" id="KW-0812">Transmembrane</keyword>
<feature type="transmembrane region" description="Helical" evidence="2">
    <location>
        <begin position="171"/>
        <end position="197"/>
    </location>
</feature>
<proteinExistence type="predicted"/>
<dbReference type="EMBL" id="JAMOIL010000012">
    <property type="protein sequence ID" value="MCM0620817.1"/>
    <property type="molecule type" value="Genomic_DNA"/>
</dbReference>
<evidence type="ECO:0000259" key="3">
    <source>
        <dbReference type="Pfam" id="PF13828"/>
    </source>
</evidence>
<comment type="caution">
    <text evidence="4">The sequence shown here is derived from an EMBL/GenBank/DDBJ whole genome shotgun (WGS) entry which is preliminary data.</text>
</comment>
<gene>
    <name evidence="4" type="ORF">M8330_10995</name>
</gene>
<feature type="transmembrane region" description="Helical" evidence="2">
    <location>
        <begin position="218"/>
        <end position="249"/>
    </location>
</feature>
<feature type="domain" description="DUF4190" evidence="3">
    <location>
        <begin position="169"/>
        <end position="234"/>
    </location>
</feature>
<dbReference type="PRINTS" id="PR01217">
    <property type="entry name" value="PRICHEXTENSN"/>
</dbReference>